<feature type="signal peptide" evidence="1">
    <location>
        <begin position="1"/>
        <end position="19"/>
    </location>
</feature>
<keyword evidence="1" id="KW-0732">Signal</keyword>
<name>A0AB38G3I4_9ENTR</name>
<proteinExistence type="predicted"/>
<dbReference type="EMBL" id="UAVL01000022">
    <property type="protein sequence ID" value="SQA65668.1"/>
    <property type="molecule type" value="Genomic_DNA"/>
</dbReference>
<dbReference type="EMBL" id="RBIZ01000003">
    <property type="protein sequence ID" value="RKR64308.1"/>
    <property type="molecule type" value="Genomic_DNA"/>
</dbReference>
<sequence>MMKLKVMVMLLAVSSTAQAVQLEEVSAVTQCTALAVEAGYGSKAHQYVEKGIARSLSLYKQTMAESNMSIDSPEALVSGFTQYYQGLGISHAYSFIEDALHAKGVPLHGTEWATEAGSQFKQRNCAVIIGK</sequence>
<feature type="chain" id="PRO_5044287685" evidence="1">
    <location>
        <begin position="20"/>
        <end position="131"/>
    </location>
</feature>
<accession>A0AB38G3I4</accession>
<evidence type="ECO:0000313" key="4">
    <source>
        <dbReference type="Proteomes" id="UP000251313"/>
    </source>
</evidence>
<dbReference type="AlphaFoldDB" id="A0AB38G3I4"/>
<dbReference type="RefSeq" id="WP_006820213.1">
    <property type="nucleotide sequence ID" value="NZ_CABKQJ010000016.1"/>
</dbReference>
<gene>
    <name evidence="2" type="ORF">C7387_0996</name>
    <name evidence="3" type="ORF">NCTC11967_04711</name>
</gene>
<dbReference type="Proteomes" id="UP000251313">
    <property type="component" value="Unassembled WGS sequence"/>
</dbReference>
<evidence type="ECO:0000313" key="5">
    <source>
        <dbReference type="Proteomes" id="UP000267341"/>
    </source>
</evidence>
<evidence type="ECO:0000313" key="3">
    <source>
        <dbReference type="EMBL" id="SQA65668.1"/>
    </source>
</evidence>
<evidence type="ECO:0000256" key="1">
    <source>
        <dbReference type="SAM" id="SignalP"/>
    </source>
</evidence>
<dbReference type="Proteomes" id="UP000267341">
    <property type="component" value="Unassembled WGS sequence"/>
</dbReference>
<keyword evidence="5" id="KW-1185">Reference proteome</keyword>
<reference evidence="3 4" key="1">
    <citation type="submission" date="2018-06" db="EMBL/GenBank/DDBJ databases">
        <authorList>
            <consortium name="Pathogen Informatics"/>
            <person name="Doyle S."/>
        </authorList>
    </citation>
    <scope>NUCLEOTIDE SEQUENCE [LARGE SCALE GENOMIC DNA]</scope>
    <source>
        <strain evidence="3 4">NCTC11967</strain>
    </source>
</reference>
<comment type="caution">
    <text evidence="3">The sequence shown here is derived from an EMBL/GenBank/DDBJ whole genome shotgun (WGS) entry which is preliminary data.</text>
</comment>
<dbReference type="GeneID" id="66903056"/>
<reference evidence="2 5" key="2">
    <citation type="submission" date="2018-10" db="EMBL/GenBank/DDBJ databases">
        <title>Genomic Encyclopedia of Type Strains, Phase IV (KMG-IV): sequencing the most valuable type-strain genomes for metagenomic binning, comparative biology and taxonomic classification.</title>
        <authorList>
            <person name="Goeker M."/>
        </authorList>
    </citation>
    <scope>NUCLEOTIDE SEQUENCE [LARGE SCALE GENOMIC DNA]</scope>
    <source>
        <strain evidence="2 5">DSM 5079</strain>
    </source>
</reference>
<protein>
    <submittedName>
        <fullName evidence="3">Uncharacterized protein</fullName>
    </submittedName>
</protein>
<organism evidence="3 4">
    <name type="scientific">Yokenella regensburgei</name>
    <dbReference type="NCBI Taxonomy" id="158877"/>
    <lineage>
        <taxon>Bacteria</taxon>
        <taxon>Pseudomonadati</taxon>
        <taxon>Pseudomonadota</taxon>
        <taxon>Gammaproteobacteria</taxon>
        <taxon>Enterobacterales</taxon>
        <taxon>Enterobacteriaceae</taxon>
        <taxon>Yokenella</taxon>
    </lineage>
</organism>
<evidence type="ECO:0000313" key="2">
    <source>
        <dbReference type="EMBL" id="RKR64308.1"/>
    </source>
</evidence>